<keyword evidence="2" id="KW-1185">Reference proteome</keyword>
<dbReference type="AlphaFoldDB" id="A0A8X6WJ40"/>
<dbReference type="Proteomes" id="UP000887159">
    <property type="component" value="Unassembled WGS sequence"/>
</dbReference>
<dbReference type="EMBL" id="BMAU01021433">
    <property type="protein sequence ID" value="GFY35695.1"/>
    <property type="molecule type" value="Genomic_DNA"/>
</dbReference>
<protein>
    <submittedName>
        <fullName evidence="1">Uncharacterized protein</fullName>
    </submittedName>
</protein>
<name>A0A8X6WJ40_TRICX</name>
<comment type="caution">
    <text evidence="1">The sequence shown here is derived from an EMBL/GenBank/DDBJ whole genome shotgun (WGS) entry which is preliminary data.</text>
</comment>
<reference evidence="1" key="1">
    <citation type="submission" date="2020-08" db="EMBL/GenBank/DDBJ databases">
        <title>Multicomponent nature underlies the extraordinary mechanical properties of spider dragline silk.</title>
        <authorList>
            <person name="Kono N."/>
            <person name="Nakamura H."/>
            <person name="Mori M."/>
            <person name="Yoshida Y."/>
            <person name="Ohtoshi R."/>
            <person name="Malay A.D."/>
            <person name="Moran D.A.P."/>
            <person name="Tomita M."/>
            <person name="Numata K."/>
            <person name="Arakawa K."/>
        </authorList>
    </citation>
    <scope>NUCLEOTIDE SEQUENCE</scope>
</reference>
<organism evidence="1 2">
    <name type="scientific">Trichonephila clavipes</name>
    <name type="common">Golden silk orbweaver</name>
    <name type="synonym">Nephila clavipes</name>
    <dbReference type="NCBI Taxonomy" id="2585209"/>
    <lineage>
        <taxon>Eukaryota</taxon>
        <taxon>Metazoa</taxon>
        <taxon>Ecdysozoa</taxon>
        <taxon>Arthropoda</taxon>
        <taxon>Chelicerata</taxon>
        <taxon>Arachnida</taxon>
        <taxon>Araneae</taxon>
        <taxon>Araneomorphae</taxon>
        <taxon>Entelegynae</taxon>
        <taxon>Araneoidea</taxon>
        <taxon>Nephilidae</taxon>
        <taxon>Trichonephila</taxon>
    </lineage>
</organism>
<accession>A0A8X6WJ40</accession>
<sequence>MKLLEIWLLLDLRDRAIRVHSAVSCSKLDSRERKLIQSQLHLIAVRYVERHFENQINCYIIHIKTLMTGRSDVTSARRALLYFQYLIGMRYDAVPYAKFIAINVIIIFKEKFAITCYLMLIVKNAPMDPVQ</sequence>
<proteinExistence type="predicted"/>
<gene>
    <name evidence="1" type="ORF">TNCV_2619871</name>
</gene>
<evidence type="ECO:0000313" key="2">
    <source>
        <dbReference type="Proteomes" id="UP000887159"/>
    </source>
</evidence>
<evidence type="ECO:0000313" key="1">
    <source>
        <dbReference type="EMBL" id="GFY35695.1"/>
    </source>
</evidence>